<dbReference type="EMBL" id="ADNT01000102">
    <property type="protein sequence ID" value="EFG48954.1"/>
    <property type="molecule type" value="Genomic_DNA"/>
</dbReference>
<keyword evidence="3" id="KW-1185">Reference proteome</keyword>
<reference evidence="2 3" key="1">
    <citation type="submission" date="2010-04" db="EMBL/GenBank/DDBJ databases">
        <authorList>
            <person name="Muzny D."/>
            <person name="Qin X."/>
            <person name="Deng J."/>
            <person name="Jiang H."/>
            <person name="Liu Y."/>
            <person name="Qu J."/>
            <person name="Song X.-Z."/>
            <person name="Zhang L."/>
            <person name="Thornton R."/>
            <person name="Coyle M."/>
            <person name="Francisco L."/>
            <person name="Jackson L."/>
            <person name="Javaid M."/>
            <person name="Korchina V."/>
            <person name="Kovar C."/>
            <person name="Mata R."/>
            <person name="Mathew T."/>
            <person name="Ngo R."/>
            <person name="Nguyen L."/>
            <person name="Nguyen N."/>
            <person name="Okwuonu G."/>
            <person name="Ongeri F."/>
            <person name="Pham C."/>
            <person name="Simmons D."/>
            <person name="Wilczek-Boney K."/>
            <person name="Hale W."/>
            <person name="Jakkamsetti A."/>
            <person name="Pham P."/>
            <person name="Ruth R."/>
            <person name="San Lucas F."/>
            <person name="Warren J."/>
            <person name="Zhang J."/>
            <person name="Zhao Z."/>
            <person name="Zhou C."/>
            <person name="Zhu D."/>
            <person name="Lee S."/>
            <person name="Bess C."/>
            <person name="Blankenburg K."/>
            <person name="Forbes L."/>
            <person name="Fu Q."/>
            <person name="Gubbala S."/>
            <person name="Hirani K."/>
            <person name="Jayaseelan J.C."/>
            <person name="Lara F."/>
            <person name="Munidasa M."/>
            <person name="Palculict T."/>
            <person name="Patil S."/>
            <person name="Pu L.-L."/>
            <person name="Saada N."/>
            <person name="Tang L."/>
            <person name="Weissenberger G."/>
            <person name="Zhu Y."/>
            <person name="Hemphill L."/>
            <person name="Shang Y."/>
            <person name="Youmans B."/>
            <person name="Ayvaz T."/>
            <person name="Ross M."/>
            <person name="Santibanez J."/>
            <person name="Aqrawi P."/>
            <person name="Gross S."/>
            <person name="Joshi V."/>
            <person name="Fowler G."/>
            <person name="Nazareth L."/>
            <person name="Reid J."/>
            <person name="Worley K."/>
            <person name="Petrosino J."/>
            <person name="Highlander S."/>
            <person name="Gibbs R."/>
            <person name="Gibbs R."/>
        </authorList>
    </citation>
    <scope>NUCLEOTIDE SEQUENCE [LARGE SCALE GENOMIC DNA]</scope>
    <source>
        <strain evidence="2 3">ATCC 11563</strain>
    </source>
</reference>
<evidence type="ECO:0000256" key="1">
    <source>
        <dbReference type="SAM" id="Phobius"/>
    </source>
</evidence>
<proteinExistence type="predicted"/>
<comment type="caution">
    <text evidence="2">The sequence shown here is derived from an EMBL/GenBank/DDBJ whole genome shotgun (WGS) entry which is preliminary data.</text>
</comment>
<keyword evidence="1" id="KW-0472">Membrane</keyword>
<protein>
    <submittedName>
        <fullName evidence="2">Divergent PAP2 family</fullName>
    </submittedName>
</protein>
<feature type="transmembrane region" description="Helical" evidence="1">
    <location>
        <begin position="21"/>
        <end position="39"/>
    </location>
</feature>
<accession>A0ABP2I843</accession>
<dbReference type="InterPro" id="IPR003832">
    <property type="entry name" value="DUF212"/>
</dbReference>
<evidence type="ECO:0000313" key="3">
    <source>
        <dbReference type="Proteomes" id="UP000003764"/>
    </source>
</evidence>
<keyword evidence="1" id="KW-0812">Transmembrane</keyword>
<evidence type="ECO:0000313" key="2">
    <source>
        <dbReference type="EMBL" id="EFG48954.1"/>
    </source>
</evidence>
<dbReference type="Proteomes" id="UP000003764">
    <property type="component" value="Unassembled WGS sequence"/>
</dbReference>
<feature type="transmembrane region" description="Helical" evidence="1">
    <location>
        <begin position="79"/>
        <end position="101"/>
    </location>
</feature>
<gene>
    <name evidence="2" type="ORF">HMPREF0061_1656</name>
</gene>
<name>A0ABP2I843_AERVM</name>
<dbReference type="PANTHER" id="PTHR31446:SF29">
    <property type="entry name" value="ACID PHOSPHATASE_VANADIUM-DEPENDENT HALOPEROXIDASE-RELATED PROTEIN"/>
    <property type="match status" value="1"/>
</dbReference>
<dbReference type="Pfam" id="PF02681">
    <property type="entry name" value="DUF212"/>
    <property type="match status" value="1"/>
</dbReference>
<organism evidence="2 3">
    <name type="scientific">Aerococcus viridans (strain ATCC 11563 / DSM 20340 / CCUG 4311 / JCM 20461 / NBRC 12219 / NCTC 8251 / M1)</name>
    <dbReference type="NCBI Taxonomy" id="655812"/>
    <lineage>
        <taxon>Bacteria</taxon>
        <taxon>Bacillati</taxon>
        <taxon>Bacillota</taxon>
        <taxon>Bacilli</taxon>
        <taxon>Lactobacillales</taxon>
        <taxon>Aerococcaceae</taxon>
        <taxon>Aerococcus</taxon>
    </lineage>
</organism>
<sequence length="186" mass="20606">MNLFHAIIELNKFKEENMNTTTNFPLVVTFAAIMIAQLVKYPIAVFFKKPNANFSIIHATGGMPSSHSAAVTSLITSLILQYGFFSPNVAIAVCFGMIVMFDAMGVRRQDGEQGVLIYNLMKILKEKARETDDSDLLAKLNTLDEDRMVINDYLGHKPSEVIGGMTTGVLVTLGVRFIYNLLNLPL</sequence>
<dbReference type="PANTHER" id="PTHR31446">
    <property type="entry name" value="ACID PHOSPHATASE/VANADIUM-DEPENDENT HALOPEROXIDASE-RELATED PROTEIN"/>
    <property type="match status" value="1"/>
</dbReference>
<keyword evidence="1" id="KW-1133">Transmembrane helix</keyword>